<dbReference type="AlphaFoldDB" id="A0A8J7U3L4"/>
<dbReference type="InterPro" id="IPR036291">
    <property type="entry name" value="NAD(P)-bd_dom_sf"/>
</dbReference>
<evidence type="ECO:0000256" key="1">
    <source>
        <dbReference type="ARBA" id="ARBA00006484"/>
    </source>
</evidence>
<dbReference type="NCBIfam" id="TIGR01831">
    <property type="entry name" value="fabG_rel"/>
    <property type="match status" value="1"/>
</dbReference>
<dbReference type="NCBIfam" id="NF009466">
    <property type="entry name" value="PRK12826.1-2"/>
    <property type="match status" value="1"/>
</dbReference>
<gene>
    <name evidence="4" type="primary">fabG</name>
    <name evidence="4" type="ORF">J3U88_10470</name>
</gene>
<dbReference type="PRINTS" id="PR00080">
    <property type="entry name" value="SDRFAMILY"/>
</dbReference>
<sequence length="241" mass="25766">MERSVLVTGAGRGIGRAVALRLAGAGFRIAINYRRNEEAAASCLAEIEAAGGQAYVLPFDISDRELVRATLEKDIEENGVYWGVVLNAGVHADNPLPSMKGEEWDRVIHTNLDGFYNIMNPLVMPMIRAKKGGRVVSMSSVAGITGNRGQVNYSAAKAGIIGATKALAQELAKRKITANSVAPGFIHTDMVADLPVDEIKRHIPMRRFGTAEEVAGLVNFLFSDDAAYITGQVISINGGLV</sequence>
<dbReference type="EMBL" id="JAFREP010000007">
    <property type="protein sequence ID" value="MBO1318884.1"/>
    <property type="molecule type" value="Genomic_DNA"/>
</dbReference>
<dbReference type="FunFam" id="3.40.50.720:FF:000173">
    <property type="entry name" value="3-oxoacyl-[acyl-carrier protein] reductase"/>
    <property type="match status" value="1"/>
</dbReference>
<comment type="caution">
    <text evidence="4">The sequence shown here is derived from an EMBL/GenBank/DDBJ whole genome shotgun (WGS) entry which is preliminary data.</text>
</comment>
<dbReference type="PANTHER" id="PTHR42879:SF2">
    <property type="entry name" value="3-OXOACYL-[ACYL-CARRIER-PROTEIN] REDUCTASE FABG"/>
    <property type="match status" value="1"/>
</dbReference>
<keyword evidence="5" id="KW-1185">Reference proteome</keyword>
<dbReference type="InterPro" id="IPR002347">
    <property type="entry name" value="SDR_fam"/>
</dbReference>
<dbReference type="SUPFAM" id="SSF51735">
    <property type="entry name" value="NAD(P)-binding Rossmann-fold domains"/>
    <property type="match status" value="1"/>
</dbReference>
<dbReference type="RefSeq" id="WP_207858702.1">
    <property type="nucleotide sequence ID" value="NZ_JAFREP010000007.1"/>
</dbReference>
<dbReference type="Pfam" id="PF13561">
    <property type="entry name" value="adh_short_C2"/>
    <property type="match status" value="1"/>
</dbReference>
<organism evidence="4 5">
    <name type="scientific">Acanthopleuribacter pedis</name>
    <dbReference type="NCBI Taxonomy" id="442870"/>
    <lineage>
        <taxon>Bacteria</taxon>
        <taxon>Pseudomonadati</taxon>
        <taxon>Acidobacteriota</taxon>
        <taxon>Holophagae</taxon>
        <taxon>Acanthopleuribacterales</taxon>
        <taxon>Acanthopleuribacteraceae</taxon>
        <taxon>Acanthopleuribacter</taxon>
    </lineage>
</organism>
<evidence type="ECO:0000313" key="5">
    <source>
        <dbReference type="Proteomes" id="UP000664417"/>
    </source>
</evidence>
<dbReference type="Proteomes" id="UP000664417">
    <property type="component" value="Unassembled WGS sequence"/>
</dbReference>
<dbReference type="EC" id="1.1.1.100" evidence="4"/>
<dbReference type="InterPro" id="IPR011285">
    <property type="entry name" value="FabG-rel"/>
</dbReference>
<protein>
    <submittedName>
        <fullName evidence="4">3-oxoacyl-ACP reductase FabG</fullName>
        <ecNumber evidence="4">1.1.1.100</ecNumber>
    </submittedName>
</protein>
<dbReference type="InterPro" id="IPR057326">
    <property type="entry name" value="KR_dom"/>
</dbReference>
<proteinExistence type="inferred from homology"/>
<keyword evidence="2 4" id="KW-0560">Oxidoreductase</keyword>
<accession>A0A8J7U3L4</accession>
<comment type="similarity">
    <text evidence="1">Belongs to the short-chain dehydrogenases/reductases (SDR) family.</text>
</comment>
<reference evidence="4" key="1">
    <citation type="submission" date="2021-03" db="EMBL/GenBank/DDBJ databases">
        <authorList>
            <person name="Wang G."/>
        </authorList>
    </citation>
    <scope>NUCLEOTIDE SEQUENCE</scope>
    <source>
        <strain evidence="4">KCTC 12899</strain>
    </source>
</reference>
<name>A0A8J7U3L4_9BACT</name>
<dbReference type="Gene3D" id="3.40.50.720">
    <property type="entry name" value="NAD(P)-binding Rossmann-like Domain"/>
    <property type="match status" value="1"/>
</dbReference>
<evidence type="ECO:0000313" key="4">
    <source>
        <dbReference type="EMBL" id="MBO1318884.1"/>
    </source>
</evidence>
<feature type="domain" description="Ketoreductase" evidence="3">
    <location>
        <begin position="3"/>
        <end position="188"/>
    </location>
</feature>
<dbReference type="PANTHER" id="PTHR42879">
    <property type="entry name" value="3-OXOACYL-(ACYL-CARRIER-PROTEIN) REDUCTASE"/>
    <property type="match status" value="1"/>
</dbReference>
<dbReference type="GO" id="GO:0004316">
    <property type="term" value="F:3-oxoacyl-[acyl-carrier-protein] reductase (NADPH) activity"/>
    <property type="evidence" value="ECO:0007669"/>
    <property type="project" value="UniProtKB-EC"/>
</dbReference>
<dbReference type="InterPro" id="IPR050259">
    <property type="entry name" value="SDR"/>
</dbReference>
<evidence type="ECO:0000256" key="2">
    <source>
        <dbReference type="ARBA" id="ARBA00023002"/>
    </source>
</evidence>
<dbReference type="NCBIfam" id="NF004200">
    <property type="entry name" value="PRK05653.1-5"/>
    <property type="match status" value="1"/>
</dbReference>
<evidence type="ECO:0000259" key="3">
    <source>
        <dbReference type="SMART" id="SM00822"/>
    </source>
</evidence>
<dbReference type="SMART" id="SM00822">
    <property type="entry name" value="PKS_KR"/>
    <property type="match status" value="1"/>
</dbReference>
<dbReference type="PRINTS" id="PR00081">
    <property type="entry name" value="GDHRDH"/>
</dbReference>